<accession>A0AA43XJ88</accession>
<reference evidence="2 3" key="1">
    <citation type="submission" date="2019-04" db="EMBL/GenBank/DDBJ databases">
        <title>Isachenkonia alkalipeptolytica gen. nov. sp. nov. a new anaerobic, alkiliphilic organothrophic bacterium capable to reduce synthesized ferrihydrite isolated from a soda lake.</title>
        <authorList>
            <person name="Toshchakov S.V."/>
            <person name="Zavarzina D.G."/>
            <person name="Zhilina T.N."/>
            <person name="Kostrikina N.A."/>
            <person name="Kublanov I.V."/>
        </authorList>
    </citation>
    <scope>NUCLEOTIDE SEQUENCE [LARGE SCALE GENOMIC DNA]</scope>
    <source>
        <strain evidence="2 3">Z-1701</strain>
    </source>
</reference>
<protein>
    <submittedName>
        <fullName evidence="2">M48 family metallopeptidase</fullName>
    </submittedName>
</protein>
<proteinExistence type="predicted"/>
<keyword evidence="3" id="KW-1185">Reference proteome</keyword>
<gene>
    <name evidence="2" type="ORF">ISALK_01925</name>
</gene>
<dbReference type="PANTHER" id="PTHR30399:SF1">
    <property type="entry name" value="UTP PYROPHOSPHATASE"/>
    <property type="match status" value="1"/>
</dbReference>
<dbReference type="InterPro" id="IPR053136">
    <property type="entry name" value="UTP_pyrophosphatase-like"/>
</dbReference>
<name>A0AA43XJ88_9CLOT</name>
<comment type="caution">
    <text evidence="2">The sequence shown here is derived from an EMBL/GenBank/DDBJ whole genome shotgun (WGS) entry which is preliminary data.</text>
</comment>
<organism evidence="2 3">
    <name type="scientific">Isachenkonia alkalipeptolytica</name>
    <dbReference type="NCBI Taxonomy" id="2565777"/>
    <lineage>
        <taxon>Bacteria</taxon>
        <taxon>Bacillati</taxon>
        <taxon>Bacillota</taxon>
        <taxon>Clostridia</taxon>
        <taxon>Eubacteriales</taxon>
        <taxon>Clostridiaceae</taxon>
        <taxon>Isachenkonia</taxon>
    </lineage>
</organism>
<dbReference type="CDD" id="cd07344">
    <property type="entry name" value="M48_yhfN_like"/>
    <property type="match status" value="1"/>
</dbReference>
<dbReference type="AlphaFoldDB" id="A0AA43XJ88"/>
<dbReference type="RefSeq" id="WP_160718562.1">
    <property type="nucleotide sequence ID" value="NZ_SUMG01000002.1"/>
</dbReference>
<dbReference type="InterPro" id="IPR002725">
    <property type="entry name" value="YgjP-like_metallopeptidase"/>
</dbReference>
<sequence>MEIKLKNYKIPCEIIKRKRRTMEIQVQPDGSLRVLTPKGLGKDRVQKALKEKENWIVKKVVETNRRDTPQVPVFQEGEEHYGFGHRKPLHFITVPGAGKLQVRLTGEGFTVTGEDFSQESIKKALEQWYRKQTKKRVDFYVKKYRNSLPRPTEVQVKTQKKRWGSCNHKGKVMFNWKLSMAPAWVLEYLVVHELCHREEFNHSKNFWALVKDTYAPWEEARKWLKENQGKLQGFQ</sequence>
<evidence type="ECO:0000313" key="3">
    <source>
        <dbReference type="Proteomes" id="UP000449710"/>
    </source>
</evidence>
<dbReference type="EMBL" id="SUMG01000002">
    <property type="protein sequence ID" value="NBG87249.1"/>
    <property type="molecule type" value="Genomic_DNA"/>
</dbReference>
<dbReference type="Proteomes" id="UP000449710">
    <property type="component" value="Unassembled WGS sequence"/>
</dbReference>
<dbReference type="Gene3D" id="3.30.2010.10">
    <property type="entry name" value="Metalloproteases ('zincins'), catalytic domain"/>
    <property type="match status" value="1"/>
</dbReference>
<dbReference type="PANTHER" id="PTHR30399">
    <property type="entry name" value="UNCHARACTERIZED PROTEIN YGJP"/>
    <property type="match status" value="1"/>
</dbReference>
<evidence type="ECO:0000313" key="2">
    <source>
        <dbReference type="EMBL" id="NBG87249.1"/>
    </source>
</evidence>
<feature type="domain" description="YgjP-like metallopeptidase" evidence="1">
    <location>
        <begin position="20"/>
        <end position="227"/>
    </location>
</feature>
<evidence type="ECO:0000259" key="1">
    <source>
        <dbReference type="Pfam" id="PF01863"/>
    </source>
</evidence>
<dbReference type="Pfam" id="PF01863">
    <property type="entry name" value="YgjP-like"/>
    <property type="match status" value="1"/>
</dbReference>